<evidence type="ECO:0000313" key="2">
    <source>
        <dbReference type="EMBL" id="GLP97023.1"/>
    </source>
</evidence>
<dbReference type="Gene3D" id="2.40.160.20">
    <property type="match status" value="1"/>
</dbReference>
<dbReference type="RefSeq" id="WP_095504327.1">
    <property type="nucleotide sequence ID" value="NZ_BSNC01000005.1"/>
</dbReference>
<accession>A0AA37RXA0</accession>
<feature type="signal peptide" evidence="1">
    <location>
        <begin position="1"/>
        <end position="26"/>
    </location>
</feature>
<keyword evidence="1" id="KW-0732">Signal</keyword>
<keyword evidence="3" id="KW-1185">Reference proteome</keyword>
<dbReference type="Proteomes" id="UP001161422">
    <property type="component" value="Unassembled WGS sequence"/>
</dbReference>
<reference evidence="2" key="2">
    <citation type="submission" date="2023-01" db="EMBL/GenBank/DDBJ databases">
        <title>Draft genome sequence of Paraferrimonas sedimenticola strain NBRC 101628.</title>
        <authorList>
            <person name="Sun Q."/>
            <person name="Mori K."/>
        </authorList>
    </citation>
    <scope>NUCLEOTIDE SEQUENCE</scope>
    <source>
        <strain evidence="2">NBRC 101628</strain>
    </source>
</reference>
<gene>
    <name evidence="2" type="ORF">GCM10007895_23290</name>
</gene>
<reference evidence="2" key="1">
    <citation type="journal article" date="2014" name="Int. J. Syst. Evol. Microbiol.">
        <title>Complete genome sequence of Corynebacterium casei LMG S-19264T (=DSM 44701T), isolated from a smear-ripened cheese.</title>
        <authorList>
            <consortium name="US DOE Joint Genome Institute (JGI-PGF)"/>
            <person name="Walter F."/>
            <person name="Albersmeier A."/>
            <person name="Kalinowski J."/>
            <person name="Ruckert C."/>
        </authorList>
    </citation>
    <scope>NUCLEOTIDE SEQUENCE</scope>
    <source>
        <strain evidence="2">NBRC 101628</strain>
    </source>
</reference>
<dbReference type="Pfam" id="PF09411">
    <property type="entry name" value="PagL"/>
    <property type="match status" value="1"/>
</dbReference>
<evidence type="ECO:0000256" key="1">
    <source>
        <dbReference type="SAM" id="SignalP"/>
    </source>
</evidence>
<dbReference type="InterPro" id="IPR018550">
    <property type="entry name" value="Lipid-A_deacylase-rel"/>
</dbReference>
<proteinExistence type="predicted"/>
<dbReference type="EMBL" id="BSNC01000005">
    <property type="protein sequence ID" value="GLP97023.1"/>
    <property type="molecule type" value="Genomic_DNA"/>
</dbReference>
<comment type="caution">
    <text evidence="2">The sequence shown here is derived from an EMBL/GenBank/DDBJ whole genome shotgun (WGS) entry which is preliminary data.</text>
</comment>
<dbReference type="AlphaFoldDB" id="A0AA37RXA0"/>
<evidence type="ECO:0000313" key="3">
    <source>
        <dbReference type="Proteomes" id="UP001161422"/>
    </source>
</evidence>
<protein>
    <submittedName>
        <fullName evidence="2">Uncharacterized protein</fullName>
    </submittedName>
</protein>
<sequence>MPNVSRALIKACVVVGLGLGSVNVSAVEVIAAAGGSAQPGANQHNRLASVDVLAWDWQRSQVQRLSIGGSITRLQTDSGLEAKHMTAISLFPELKLFTEVLGKPAFMQVRALGPTWLSQPQLGERHQAYRFAFQAQLGFGAYFGEHNRGIVQVFYRHYSNANLRQPNDGIDVLLNLGLGYRF</sequence>
<organism evidence="2 3">
    <name type="scientific">Paraferrimonas sedimenticola</name>
    <dbReference type="NCBI Taxonomy" id="375674"/>
    <lineage>
        <taxon>Bacteria</taxon>
        <taxon>Pseudomonadati</taxon>
        <taxon>Pseudomonadota</taxon>
        <taxon>Gammaproteobacteria</taxon>
        <taxon>Alteromonadales</taxon>
        <taxon>Ferrimonadaceae</taxon>
        <taxon>Paraferrimonas</taxon>
    </lineage>
</organism>
<name>A0AA37RXA0_9GAMM</name>
<feature type="chain" id="PRO_5041348148" evidence="1">
    <location>
        <begin position="27"/>
        <end position="182"/>
    </location>
</feature>